<dbReference type="InterPro" id="IPR008138">
    <property type="entry name" value="SapB_2"/>
</dbReference>
<dbReference type="Pfam" id="PF05184">
    <property type="entry name" value="SapB_1"/>
    <property type="match status" value="1"/>
</dbReference>
<dbReference type="InterPro" id="IPR007856">
    <property type="entry name" value="SapB_1"/>
</dbReference>
<protein>
    <submittedName>
        <fullName evidence="4">Granulysin</fullName>
    </submittedName>
</protein>
<feature type="domain" description="Saposin B-type" evidence="3">
    <location>
        <begin position="56"/>
        <end position="136"/>
    </location>
</feature>
<reference evidence="4" key="1">
    <citation type="submission" date="2019-03" db="UniProtKB">
        <authorList>
            <consortium name="Ensembl"/>
        </authorList>
    </citation>
    <scope>IDENTIFICATION</scope>
</reference>
<dbReference type="AlphaFoldDB" id="A0A452TKU1"/>
<evidence type="ECO:0000259" key="3">
    <source>
        <dbReference type="PROSITE" id="PS50015"/>
    </source>
</evidence>
<evidence type="ECO:0000313" key="4">
    <source>
        <dbReference type="Ensembl" id="ENSUMAP00000008631"/>
    </source>
</evidence>
<sequence>MTSWALLLLASALLATPGLTFSGQSPEDHDLSMADMSEEEQFFEILAREALKGDPKIFICKPCKFMIKMLRKILGHNISQEAIKQAASKLCRKTLMPKMLCDDIIGRYLSAITQGILNDKSPQEICVKMRMCRAKIGREPDGWDLGGERALGSRLYQTQWRFHLAELRGEGEGGFWFQYHRFHVVLPEF</sequence>
<feature type="signal peptide" evidence="2">
    <location>
        <begin position="1"/>
        <end position="20"/>
    </location>
</feature>
<dbReference type="GO" id="GO:0006629">
    <property type="term" value="P:lipid metabolic process"/>
    <property type="evidence" value="ECO:0007669"/>
    <property type="project" value="InterPro"/>
</dbReference>
<dbReference type="PANTHER" id="PTHR15541">
    <property type="entry name" value="GRANULYSIN RELATED"/>
    <property type="match status" value="1"/>
</dbReference>
<proteinExistence type="predicted"/>
<dbReference type="Pfam" id="PF03489">
    <property type="entry name" value="SapB_2"/>
    <property type="match status" value="1"/>
</dbReference>
<dbReference type="Ensembl" id="ENSUMAT00000010308.1">
    <property type="protein sequence ID" value="ENSUMAP00000008631.1"/>
    <property type="gene ID" value="ENSUMAG00000006576.1"/>
</dbReference>
<dbReference type="InterPro" id="IPR038847">
    <property type="entry name" value="Granulysin-like"/>
</dbReference>
<dbReference type="GO" id="GO:0061844">
    <property type="term" value="P:antimicrobial humoral immune response mediated by antimicrobial peptide"/>
    <property type="evidence" value="ECO:0007669"/>
    <property type="project" value="TreeGrafter"/>
</dbReference>
<keyword evidence="1" id="KW-1015">Disulfide bond</keyword>
<name>A0A452TKU1_URSMA</name>
<gene>
    <name evidence="4" type="primary">GNLY</name>
</gene>
<dbReference type="InterPro" id="IPR008139">
    <property type="entry name" value="SaposinB_dom"/>
</dbReference>
<keyword evidence="2" id="KW-0732">Signal</keyword>
<accession>A0A452TKU1</accession>
<feature type="chain" id="PRO_5019252944" evidence="2">
    <location>
        <begin position="21"/>
        <end position="189"/>
    </location>
</feature>
<evidence type="ECO:0000256" key="2">
    <source>
        <dbReference type="SAM" id="SignalP"/>
    </source>
</evidence>
<organism evidence="4">
    <name type="scientific">Ursus maritimus</name>
    <name type="common">Polar bear</name>
    <name type="synonym">Thalarctos maritimus</name>
    <dbReference type="NCBI Taxonomy" id="29073"/>
    <lineage>
        <taxon>Eukaryota</taxon>
        <taxon>Metazoa</taxon>
        <taxon>Chordata</taxon>
        <taxon>Craniata</taxon>
        <taxon>Vertebrata</taxon>
        <taxon>Euteleostomi</taxon>
        <taxon>Mammalia</taxon>
        <taxon>Eutheria</taxon>
        <taxon>Laurasiatheria</taxon>
        <taxon>Carnivora</taxon>
        <taxon>Caniformia</taxon>
        <taxon>Ursidae</taxon>
        <taxon>Ursus</taxon>
    </lineage>
</organism>
<dbReference type="PANTHER" id="PTHR15541:SF2">
    <property type="entry name" value="GRANULYSIN"/>
    <property type="match status" value="1"/>
</dbReference>
<dbReference type="Gene3D" id="1.10.225.10">
    <property type="entry name" value="Saposin-like"/>
    <property type="match status" value="1"/>
</dbReference>
<dbReference type="GO" id="GO:0031640">
    <property type="term" value="P:killing of cells of another organism"/>
    <property type="evidence" value="ECO:0007669"/>
    <property type="project" value="TreeGrafter"/>
</dbReference>
<dbReference type="PROSITE" id="PS50015">
    <property type="entry name" value="SAP_B"/>
    <property type="match status" value="1"/>
</dbReference>
<dbReference type="GO" id="GO:0044194">
    <property type="term" value="C:cytolytic granule"/>
    <property type="evidence" value="ECO:0007669"/>
    <property type="project" value="TreeGrafter"/>
</dbReference>
<dbReference type="InterPro" id="IPR011001">
    <property type="entry name" value="Saposin-like"/>
</dbReference>
<dbReference type="GO" id="GO:0042742">
    <property type="term" value="P:defense response to bacterium"/>
    <property type="evidence" value="ECO:0007669"/>
    <property type="project" value="InterPro"/>
</dbReference>
<dbReference type="SUPFAM" id="SSF47862">
    <property type="entry name" value="Saposin"/>
    <property type="match status" value="1"/>
</dbReference>
<evidence type="ECO:0000256" key="1">
    <source>
        <dbReference type="ARBA" id="ARBA00023157"/>
    </source>
</evidence>
<dbReference type="GeneTree" id="ENSGT00390000002975"/>
<dbReference type="SMART" id="SM00741">
    <property type="entry name" value="SapB"/>
    <property type="match status" value="1"/>
</dbReference>